<organism evidence="1 2">
    <name type="scientific">Phyllobacterium endophyticum</name>
    <dbReference type="NCBI Taxonomy" id="1149773"/>
    <lineage>
        <taxon>Bacteria</taxon>
        <taxon>Pseudomonadati</taxon>
        <taxon>Pseudomonadota</taxon>
        <taxon>Alphaproteobacteria</taxon>
        <taxon>Hyphomicrobiales</taxon>
        <taxon>Phyllobacteriaceae</taxon>
        <taxon>Phyllobacterium</taxon>
    </lineage>
</organism>
<dbReference type="EMBL" id="PGGN01000001">
    <property type="protein sequence ID" value="PSH60168.1"/>
    <property type="molecule type" value="Genomic_DNA"/>
</dbReference>
<accession>A0A2P7B119</accession>
<evidence type="ECO:0000313" key="1">
    <source>
        <dbReference type="EMBL" id="PSH60168.1"/>
    </source>
</evidence>
<comment type="caution">
    <text evidence="1">The sequence shown here is derived from an EMBL/GenBank/DDBJ whole genome shotgun (WGS) entry which is preliminary data.</text>
</comment>
<protein>
    <submittedName>
        <fullName evidence="1">Uncharacterized protein</fullName>
    </submittedName>
</protein>
<sequence>MENVYYFSGYNILPYCQKRYVEQVDADADGYPRDYLVSALTKGKFARKHALRKAKRRERMHLRFLRCY</sequence>
<proteinExistence type="predicted"/>
<dbReference type="AlphaFoldDB" id="A0A2P7B119"/>
<reference evidence="2" key="1">
    <citation type="submission" date="2017-11" db="EMBL/GenBank/DDBJ databases">
        <authorList>
            <person name="Kuznetsova I."/>
            <person name="Sazanova A."/>
            <person name="Chirak E."/>
            <person name="Safronova V."/>
            <person name="Willems A."/>
        </authorList>
    </citation>
    <scope>NUCLEOTIDE SEQUENCE [LARGE SCALE GENOMIC DNA]</scope>
    <source>
        <strain evidence="2">PEPV15</strain>
    </source>
</reference>
<name>A0A2P7B119_9HYPH</name>
<gene>
    <name evidence="1" type="ORF">CU100_05550</name>
</gene>
<dbReference type="Proteomes" id="UP000241158">
    <property type="component" value="Unassembled WGS sequence"/>
</dbReference>
<keyword evidence="2" id="KW-1185">Reference proteome</keyword>
<evidence type="ECO:0000313" key="2">
    <source>
        <dbReference type="Proteomes" id="UP000241158"/>
    </source>
</evidence>